<evidence type="ECO:0000259" key="12">
    <source>
        <dbReference type="Pfam" id="PF16757"/>
    </source>
</evidence>
<dbReference type="EMBL" id="OU963863">
    <property type="protein sequence ID" value="CAH0765328.1"/>
    <property type="molecule type" value="Genomic_DNA"/>
</dbReference>
<dbReference type="Pfam" id="PF16757">
    <property type="entry name" value="Fucosidase_C"/>
    <property type="match status" value="1"/>
</dbReference>
<comment type="function">
    <text evidence="1">Alpha-L-fucosidase is responsible for hydrolyzing the alpha-1,6-linked fucose joined to the reducing-end N-acetylglucosamine of the carbohydrate moieties of glycoproteins.</text>
</comment>
<dbReference type="GO" id="GO:0005764">
    <property type="term" value="C:lysosome"/>
    <property type="evidence" value="ECO:0007669"/>
    <property type="project" value="TreeGrafter"/>
</dbReference>
<dbReference type="InterPro" id="IPR016286">
    <property type="entry name" value="FUC_metazoa-typ"/>
</dbReference>
<name>A0A9P0CCS2_BEMTA</name>
<keyword evidence="4 10" id="KW-0732">Signal</keyword>
<evidence type="ECO:0000256" key="10">
    <source>
        <dbReference type="PIRNR" id="PIRNR001092"/>
    </source>
</evidence>
<dbReference type="Proteomes" id="UP001152759">
    <property type="component" value="Chromosome 2"/>
</dbReference>
<dbReference type="InterPro" id="IPR031919">
    <property type="entry name" value="Fucosidase_C"/>
</dbReference>
<protein>
    <recommendedName>
        <fullName evidence="8">Putative alpha-L-fucosidase</fullName>
        <ecNumber evidence="3">3.2.1.51</ecNumber>
    </recommendedName>
    <alternativeName>
        <fullName evidence="9">Alpha-L-fucoside fucohydrolase</fullName>
    </alternativeName>
</protein>
<evidence type="ECO:0000256" key="3">
    <source>
        <dbReference type="ARBA" id="ARBA00012662"/>
    </source>
</evidence>
<dbReference type="InterPro" id="IPR057739">
    <property type="entry name" value="Glyco_hydro_29_N"/>
</dbReference>
<dbReference type="GO" id="GO:0004560">
    <property type="term" value="F:alpha-L-fucosidase activity"/>
    <property type="evidence" value="ECO:0007669"/>
    <property type="project" value="UniProtKB-EC"/>
</dbReference>
<dbReference type="PANTHER" id="PTHR10030">
    <property type="entry name" value="ALPHA-L-FUCOSIDASE"/>
    <property type="match status" value="1"/>
</dbReference>
<organism evidence="13 14">
    <name type="scientific">Bemisia tabaci</name>
    <name type="common">Sweetpotato whitefly</name>
    <name type="synonym">Aleurodes tabaci</name>
    <dbReference type="NCBI Taxonomy" id="7038"/>
    <lineage>
        <taxon>Eukaryota</taxon>
        <taxon>Metazoa</taxon>
        <taxon>Ecdysozoa</taxon>
        <taxon>Arthropoda</taxon>
        <taxon>Hexapoda</taxon>
        <taxon>Insecta</taxon>
        <taxon>Pterygota</taxon>
        <taxon>Neoptera</taxon>
        <taxon>Paraneoptera</taxon>
        <taxon>Hemiptera</taxon>
        <taxon>Sternorrhyncha</taxon>
        <taxon>Aleyrodoidea</taxon>
        <taxon>Aleyrodidae</taxon>
        <taxon>Aleyrodinae</taxon>
        <taxon>Bemisia</taxon>
    </lineage>
</organism>
<evidence type="ECO:0000313" key="13">
    <source>
        <dbReference type="EMBL" id="CAH0765328.1"/>
    </source>
</evidence>
<dbReference type="GO" id="GO:0006004">
    <property type="term" value="P:fucose metabolic process"/>
    <property type="evidence" value="ECO:0007669"/>
    <property type="project" value="InterPro"/>
</dbReference>
<dbReference type="PRINTS" id="PR00741">
    <property type="entry name" value="GLHYDRLASE29"/>
</dbReference>
<dbReference type="KEGG" id="btab:109033662"/>
<dbReference type="PANTHER" id="PTHR10030:SF37">
    <property type="entry name" value="ALPHA-L-FUCOSIDASE-RELATED"/>
    <property type="match status" value="1"/>
</dbReference>
<evidence type="ECO:0000256" key="6">
    <source>
        <dbReference type="ARBA" id="ARBA00023180"/>
    </source>
</evidence>
<evidence type="ECO:0000256" key="2">
    <source>
        <dbReference type="ARBA" id="ARBA00007951"/>
    </source>
</evidence>
<feature type="domain" description="Alpha-L-fucosidase C-terminal" evidence="12">
    <location>
        <begin position="387"/>
        <end position="474"/>
    </location>
</feature>
<evidence type="ECO:0000256" key="7">
    <source>
        <dbReference type="ARBA" id="ARBA00023295"/>
    </source>
</evidence>
<keyword evidence="5 10" id="KW-0378">Hydrolase</keyword>
<feature type="chain" id="PRO_5040557222" description="Putative alpha-L-fucosidase" evidence="10">
    <location>
        <begin position="25"/>
        <end position="480"/>
    </location>
</feature>
<evidence type="ECO:0000256" key="9">
    <source>
        <dbReference type="ARBA" id="ARBA00081661"/>
    </source>
</evidence>
<dbReference type="AlphaFoldDB" id="A0A9P0CCS2"/>
<dbReference type="EC" id="3.2.1.51" evidence="3"/>
<dbReference type="Gene3D" id="3.20.20.80">
    <property type="entry name" value="Glycosidases"/>
    <property type="match status" value="1"/>
</dbReference>
<comment type="similarity">
    <text evidence="2 10">Belongs to the glycosyl hydrolase 29 family.</text>
</comment>
<dbReference type="SUPFAM" id="SSF51445">
    <property type="entry name" value="(Trans)glycosidases"/>
    <property type="match status" value="1"/>
</dbReference>
<sequence length="480" mass="55574">MSRSFTEWSICFGVFLIQCNFISGLCDLTSTTPCNNEIDSSPYKPTWESLDKRPLPTWYDEAKFGIFVHWGVFSVPSFKTEWFWSNWKGEKPSKIVVDLMNKNYRPNFTYQEFAKDFTAEFFDPNEWVDLFKASGAKYVVLTSKHHEGFTLWPSKYSFSWNAVDIGPHRDLVGDLAHAVRTRSNMTFGLYHSLFEWFNPLWLDDLKSNLTTQNFAKFKTVPELYELVEKYKPEVIWSDGEWWAPSEYWTSQEFLAWLYNSSPVKDTVVVNDRWGHETLCHHGGFYTCADHYNPGKLQKYKFENAMTIDKQSWGYRRNAKLSEYYTSEELIAELVTTVSCGGNFLLNVGPTKEGVITPIFQERLLDLGTWFNTSGEAIYGSKPWERCQNDTLTGNVWYTSVSRSNSLYLYAISLSWPKDGILSLACIKGLKIAEPVLLLGYDKPIKFSEGADAVKLYFPSKAETDMKMGYTFKFTFAFNQK</sequence>
<keyword evidence="6" id="KW-0325">Glycoprotein</keyword>
<dbReference type="InterPro" id="IPR013780">
    <property type="entry name" value="Glyco_hydro_b"/>
</dbReference>
<dbReference type="SMART" id="SM00812">
    <property type="entry name" value="Alpha_L_fucos"/>
    <property type="match status" value="1"/>
</dbReference>
<dbReference type="FunFam" id="3.20.20.80:FF:000027">
    <property type="entry name" value="Alpha-L-fucosidase"/>
    <property type="match status" value="1"/>
</dbReference>
<keyword evidence="7 10" id="KW-0326">Glycosidase</keyword>
<evidence type="ECO:0000256" key="1">
    <source>
        <dbReference type="ARBA" id="ARBA00004071"/>
    </source>
</evidence>
<dbReference type="GO" id="GO:0016139">
    <property type="term" value="P:glycoside catabolic process"/>
    <property type="evidence" value="ECO:0007669"/>
    <property type="project" value="TreeGrafter"/>
</dbReference>
<evidence type="ECO:0000259" key="11">
    <source>
        <dbReference type="Pfam" id="PF01120"/>
    </source>
</evidence>
<gene>
    <name evidence="13" type="ORF">BEMITA_LOCUS3571</name>
</gene>
<dbReference type="Pfam" id="PF01120">
    <property type="entry name" value="Alpha_L_fucos"/>
    <property type="match status" value="1"/>
</dbReference>
<accession>A0A9P0CCS2</accession>
<feature type="signal peptide" evidence="10">
    <location>
        <begin position="1"/>
        <end position="24"/>
    </location>
</feature>
<evidence type="ECO:0000256" key="5">
    <source>
        <dbReference type="ARBA" id="ARBA00022801"/>
    </source>
</evidence>
<dbReference type="Gene3D" id="2.60.40.1180">
    <property type="entry name" value="Golgi alpha-mannosidase II"/>
    <property type="match status" value="1"/>
</dbReference>
<evidence type="ECO:0000256" key="8">
    <source>
        <dbReference type="ARBA" id="ARBA00074133"/>
    </source>
</evidence>
<evidence type="ECO:0000313" key="14">
    <source>
        <dbReference type="Proteomes" id="UP001152759"/>
    </source>
</evidence>
<dbReference type="PIRSF" id="PIRSF001092">
    <property type="entry name" value="Alpha-L-fucosidase"/>
    <property type="match status" value="1"/>
</dbReference>
<evidence type="ECO:0000256" key="4">
    <source>
        <dbReference type="ARBA" id="ARBA00022729"/>
    </source>
</evidence>
<dbReference type="InterPro" id="IPR017853">
    <property type="entry name" value="GH"/>
</dbReference>
<feature type="domain" description="Glycoside hydrolase family 29 N-terminal" evidence="11">
    <location>
        <begin position="34"/>
        <end position="375"/>
    </location>
</feature>
<reference evidence="13" key="1">
    <citation type="submission" date="2021-12" db="EMBL/GenBank/DDBJ databases">
        <authorList>
            <person name="King R."/>
        </authorList>
    </citation>
    <scope>NUCLEOTIDE SEQUENCE</scope>
</reference>
<proteinExistence type="inferred from homology"/>
<keyword evidence="14" id="KW-1185">Reference proteome</keyword>
<dbReference type="InterPro" id="IPR000933">
    <property type="entry name" value="Glyco_hydro_29"/>
</dbReference>